<dbReference type="KEGG" id="csl:COCSUDRAFT_54185"/>
<dbReference type="GeneID" id="17038612"/>
<evidence type="ECO:0000313" key="1">
    <source>
        <dbReference type="EMBL" id="EIE20633.1"/>
    </source>
</evidence>
<comment type="caution">
    <text evidence="1">The sequence shown here is derived from an EMBL/GenBank/DDBJ whole genome shotgun (WGS) entry which is preliminary data.</text>
</comment>
<dbReference type="RefSeq" id="XP_005645177.1">
    <property type="nucleotide sequence ID" value="XM_005645120.1"/>
</dbReference>
<protein>
    <submittedName>
        <fullName evidence="1">Uncharacterized protein</fullName>
    </submittedName>
</protein>
<gene>
    <name evidence="1" type="ORF">COCSUDRAFT_54185</name>
</gene>
<dbReference type="AlphaFoldDB" id="I0YQG4"/>
<dbReference type="EMBL" id="AGSI01000014">
    <property type="protein sequence ID" value="EIE20633.1"/>
    <property type="molecule type" value="Genomic_DNA"/>
</dbReference>
<organism evidence="1 2">
    <name type="scientific">Coccomyxa subellipsoidea (strain C-169)</name>
    <name type="common">Green microalga</name>
    <dbReference type="NCBI Taxonomy" id="574566"/>
    <lineage>
        <taxon>Eukaryota</taxon>
        <taxon>Viridiplantae</taxon>
        <taxon>Chlorophyta</taxon>
        <taxon>core chlorophytes</taxon>
        <taxon>Trebouxiophyceae</taxon>
        <taxon>Trebouxiophyceae incertae sedis</taxon>
        <taxon>Coccomyxaceae</taxon>
        <taxon>Coccomyxa</taxon>
        <taxon>Coccomyxa subellipsoidea</taxon>
    </lineage>
</organism>
<name>I0YQG4_COCSC</name>
<evidence type="ECO:0000313" key="2">
    <source>
        <dbReference type="Proteomes" id="UP000007264"/>
    </source>
</evidence>
<keyword evidence="2" id="KW-1185">Reference proteome</keyword>
<reference evidence="1 2" key="1">
    <citation type="journal article" date="2012" name="Genome Biol.">
        <title>The genome of the polar eukaryotic microalga coccomyxa subellipsoidea reveals traits of cold adaptation.</title>
        <authorList>
            <person name="Blanc G."/>
            <person name="Agarkova I."/>
            <person name="Grimwood J."/>
            <person name="Kuo A."/>
            <person name="Brueggeman A."/>
            <person name="Dunigan D."/>
            <person name="Gurnon J."/>
            <person name="Ladunga I."/>
            <person name="Lindquist E."/>
            <person name="Lucas S."/>
            <person name="Pangilinan J."/>
            <person name="Proschold T."/>
            <person name="Salamov A."/>
            <person name="Schmutz J."/>
            <person name="Weeks D."/>
            <person name="Yamada T."/>
            <person name="Claverie J.M."/>
            <person name="Grigoriev I."/>
            <person name="Van Etten J."/>
            <person name="Lomsadze A."/>
            <person name="Borodovsky M."/>
        </authorList>
    </citation>
    <scope>NUCLEOTIDE SEQUENCE [LARGE SCALE GENOMIC DNA]</scope>
    <source>
        <strain evidence="1 2">C-169</strain>
    </source>
</reference>
<sequence length="99" mass="11039">MNIFRHIMARGSWFSESWITSMAGYCASFLFRSCCYLNRGSHQSSWPGHSPSQQSGCSIGQYADSRSTTIVAIPRRGVIVPFQRPLVIGEHACLLLEAQ</sequence>
<accession>I0YQG4</accession>
<proteinExistence type="predicted"/>
<dbReference type="Proteomes" id="UP000007264">
    <property type="component" value="Unassembled WGS sequence"/>
</dbReference>